<name>A0A9X1QJH6_9SPHN</name>
<dbReference type="PANTHER" id="PTHR39639:SF1">
    <property type="entry name" value="DUF262 DOMAIN-CONTAINING PROTEIN"/>
    <property type="match status" value="1"/>
</dbReference>
<dbReference type="EMBL" id="JAKFGM010000002">
    <property type="protein sequence ID" value="MCF2514873.1"/>
    <property type="molecule type" value="Genomic_DNA"/>
</dbReference>
<organism evidence="2 3">
    <name type="scientific">Sphingomonas cremea</name>
    <dbReference type="NCBI Taxonomy" id="2904799"/>
    <lineage>
        <taxon>Bacteria</taxon>
        <taxon>Pseudomonadati</taxon>
        <taxon>Pseudomonadota</taxon>
        <taxon>Alphaproteobacteria</taxon>
        <taxon>Sphingomonadales</taxon>
        <taxon>Sphingomonadaceae</taxon>
        <taxon>Sphingomonas</taxon>
    </lineage>
</organism>
<evidence type="ECO:0000313" key="2">
    <source>
        <dbReference type="EMBL" id="MCF2514873.1"/>
    </source>
</evidence>
<protein>
    <submittedName>
        <fullName evidence="2">DUF262 domain-containing protein</fullName>
    </submittedName>
</protein>
<dbReference type="PANTHER" id="PTHR39639">
    <property type="entry name" value="CHROMOSOME 16, WHOLE GENOME SHOTGUN SEQUENCE"/>
    <property type="match status" value="1"/>
</dbReference>
<sequence>MKTSPTNWKIRQLITMVKEEKLIPRPEFQRRLVWKISDKNHFLDSIIEGYPFPEIYVADGDVNLETGEGTQLLVDGLQRVSTITQYFDADPDLKLTTVPAYRDLSPEKKTAFLQYDVAVRDLGAVNADQLVEVFRRINATSYSLRDIEIHNARFRGELKEFADRFSQINFFSDHRVFNAADYRRMGDLRFALSIIIACMAGYSNRDDLFERMLEFYNDELPNSAELGSNLDNVASFIEECGFDKHSRVWRKADLYTLFVELYLAQCKEELELQPSNVINVLQPFFETVDRGDFEGNRLAATYYKAALQASNDRVNRVRRGAIVGGLIRGVGSDELEATLIQAEML</sequence>
<feature type="domain" description="GmrSD restriction endonucleases N-terminal" evidence="1">
    <location>
        <begin position="17"/>
        <end position="154"/>
    </location>
</feature>
<gene>
    <name evidence="2" type="ORF">LVY65_07320</name>
</gene>
<dbReference type="Pfam" id="PF03235">
    <property type="entry name" value="GmrSD_N"/>
    <property type="match status" value="1"/>
</dbReference>
<accession>A0A9X1QJH6</accession>
<dbReference type="RefSeq" id="WP_235067368.1">
    <property type="nucleotide sequence ID" value="NZ_JAKFGM010000002.1"/>
</dbReference>
<dbReference type="Proteomes" id="UP001139410">
    <property type="component" value="Unassembled WGS sequence"/>
</dbReference>
<evidence type="ECO:0000259" key="1">
    <source>
        <dbReference type="Pfam" id="PF03235"/>
    </source>
</evidence>
<dbReference type="InterPro" id="IPR004919">
    <property type="entry name" value="GmrSD_N"/>
</dbReference>
<dbReference type="AlphaFoldDB" id="A0A9X1QJH6"/>
<reference evidence="2" key="1">
    <citation type="submission" date="2022-01" db="EMBL/GenBank/DDBJ databases">
        <authorList>
            <person name="Jo J.-H."/>
            <person name="Im W.-T."/>
        </authorList>
    </citation>
    <scope>NUCLEOTIDE SEQUENCE</scope>
    <source>
        <strain evidence="2">G124</strain>
    </source>
</reference>
<evidence type="ECO:0000313" key="3">
    <source>
        <dbReference type="Proteomes" id="UP001139410"/>
    </source>
</evidence>
<keyword evidence="3" id="KW-1185">Reference proteome</keyword>
<proteinExistence type="predicted"/>
<comment type="caution">
    <text evidence="2">The sequence shown here is derived from an EMBL/GenBank/DDBJ whole genome shotgun (WGS) entry which is preliminary data.</text>
</comment>